<sequence>METKEVRRLETSVLGKGGDGTPLKLTKESNGTSPKDHGPFILVKKNLILRFWLLCLRNSASRRTTGVTKKEKQRDKLEGGLETDSRVKNLEKLLGKFEETVTSLNTLKTKLIEHRNKVDMLTVEELTKALKENLFAVTEVKDLEESYKGKELKIKLEIEKMKLANEKFVEVKVRQPSNDKETRREE</sequence>
<keyword evidence="3" id="KW-1185">Reference proteome</keyword>
<evidence type="ECO:0000313" key="3">
    <source>
        <dbReference type="Proteomes" id="UP000675881"/>
    </source>
</evidence>
<dbReference type="AlphaFoldDB" id="A0A7R8CMC9"/>
<dbReference type="EMBL" id="HG994591">
    <property type="protein sequence ID" value="CAF2820243.1"/>
    <property type="molecule type" value="Genomic_DNA"/>
</dbReference>
<gene>
    <name evidence="2" type="ORF">LSAA_3516</name>
</gene>
<evidence type="ECO:0000256" key="1">
    <source>
        <dbReference type="SAM" id="MobiDB-lite"/>
    </source>
</evidence>
<feature type="compositionally biased region" description="Basic and acidic residues" evidence="1">
    <location>
        <begin position="1"/>
        <end position="10"/>
    </location>
</feature>
<dbReference type="Proteomes" id="UP000675881">
    <property type="component" value="Chromosome 12"/>
</dbReference>
<name>A0A7R8CMC9_LEPSM</name>
<organism evidence="2 3">
    <name type="scientific">Lepeophtheirus salmonis</name>
    <name type="common">Salmon louse</name>
    <name type="synonym">Caligus salmonis</name>
    <dbReference type="NCBI Taxonomy" id="72036"/>
    <lineage>
        <taxon>Eukaryota</taxon>
        <taxon>Metazoa</taxon>
        <taxon>Ecdysozoa</taxon>
        <taxon>Arthropoda</taxon>
        <taxon>Crustacea</taxon>
        <taxon>Multicrustacea</taxon>
        <taxon>Hexanauplia</taxon>
        <taxon>Copepoda</taxon>
        <taxon>Siphonostomatoida</taxon>
        <taxon>Caligidae</taxon>
        <taxon>Lepeophtheirus</taxon>
    </lineage>
</organism>
<accession>A0A7R8CMC9</accession>
<protein>
    <submittedName>
        <fullName evidence="2">(salmon louse) hypothetical protein</fullName>
    </submittedName>
</protein>
<reference evidence="2" key="1">
    <citation type="submission" date="2021-02" db="EMBL/GenBank/DDBJ databases">
        <authorList>
            <person name="Bekaert M."/>
        </authorList>
    </citation>
    <scope>NUCLEOTIDE SEQUENCE</scope>
    <source>
        <strain evidence="2">IoA-00</strain>
    </source>
</reference>
<feature type="region of interest" description="Disordered" evidence="1">
    <location>
        <begin position="1"/>
        <end position="34"/>
    </location>
</feature>
<evidence type="ECO:0000313" key="2">
    <source>
        <dbReference type="EMBL" id="CAF2820243.1"/>
    </source>
</evidence>
<proteinExistence type="predicted"/>